<dbReference type="RefSeq" id="WP_380904011.1">
    <property type="nucleotide sequence ID" value="NZ_JBHUEG010000001.1"/>
</dbReference>
<accession>A0ABW5KKH3</accession>
<protein>
    <submittedName>
        <fullName evidence="1">DUF6702 family protein</fullName>
    </submittedName>
</protein>
<evidence type="ECO:0000313" key="1">
    <source>
        <dbReference type="EMBL" id="MFD2548345.1"/>
    </source>
</evidence>
<reference evidence="2" key="1">
    <citation type="journal article" date="2019" name="Int. J. Syst. Evol. Microbiol.">
        <title>The Global Catalogue of Microorganisms (GCM) 10K type strain sequencing project: providing services to taxonomists for standard genome sequencing and annotation.</title>
        <authorList>
            <consortium name="The Broad Institute Genomics Platform"/>
            <consortium name="The Broad Institute Genome Sequencing Center for Infectious Disease"/>
            <person name="Wu L."/>
            <person name="Ma J."/>
        </authorList>
    </citation>
    <scope>NUCLEOTIDE SEQUENCE [LARGE SCALE GENOMIC DNA]</scope>
    <source>
        <strain evidence="2">KCTC 42662</strain>
    </source>
</reference>
<name>A0ABW5KKH3_9SPHI</name>
<sequence>MNRRFFIFVVLNILSLSLQAKWRTHPFYVSVCTLEWNAKTRALEISCRIFYDDLEEALRKEGYAHDDILQPRNKAKLHQGLAAYLQQNFRIKVDNQIREVQFLGYQIEEDAAWCYMEVNDVEKVTSLGILNSILYQQHTGQTNIIHATVLGKRQSTKLQAPKNTAVFQY</sequence>
<evidence type="ECO:0000313" key="2">
    <source>
        <dbReference type="Proteomes" id="UP001597545"/>
    </source>
</evidence>
<comment type="caution">
    <text evidence="1">The sequence shown here is derived from an EMBL/GenBank/DDBJ whole genome shotgun (WGS) entry which is preliminary data.</text>
</comment>
<keyword evidence="2" id="KW-1185">Reference proteome</keyword>
<dbReference type="Pfam" id="PF20420">
    <property type="entry name" value="DUF6702"/>
    <property type="match status" value="1"/>
</dbReference>
<dbReference type="EMBL" id="JBHULR010000004">
    <property type="protein sequence ID" value="MFD2548345.1"/>
    <property type="molecule type" value="Genomic_DNA"/>
</dbReference>
<gene>
    <name evidence="1" type="ORF">ACFSR5_11895</name>
</gene>
<organism evidence="1 2">
    <name type="scientific">Sphingobacterium suaedae</name>
    <dbReference type="NCBI Taxonomy" id="1686402"/>
    <lineage>
        <taxon>Bacteria</taxon>
        <taxon>Pseudomonadati</taxon>
        <taxon>Bacteroidota</taxon>
        <taxon>Sphingobacteriia</taxon>
        <taxon>Sphingobacteriales</taxon>
        <taxon>Sphingobacteriaceae</taxon>
        <taxon>Sphingobacterium</taxon>
    </lineage>
</organism>
<dbReference type="InterPro" id="IPR046525">
    <property type="entry name" value="DUF6702"/>
</dbReference>
<dbReference type="Proteomes" id="UP001597545">
    <property type="component" value="Unassembled WGS sequence"/>
</dbReference>
<proteinExistence type="predicted"/>